<protein>
    <submittedName>
        <fullName evidence="2">Uncharacterized protein</fullName>
    </submittedName>
</protein>
<keyword evidence="3" id="KW-1185">Reference proteome</keyword>
<evidence type="ECO:0000313" key="3">
    <source>
        <dbReference type="Proteomes" id="UP000251795"/>
    </source>
</evidence>
<organism evidence="2 3">
    <name type="scientific">Erwinia phage vB_EamM_Alexandra</name>
    <dbReference type="NCBI Taxonomy" id="2201424"/>
    <lineage>
        <taxon>Viruses</taxon>
        <taxon>Duplodnaviria</taxon>
        <taxon>Heunggongvirae</taxon>
        <taxon>Uroviricota</taxon>
        <taxon>Caudoviricetes</taxon>
        <taxon>Alexandravirus</taxon>
        <taxon>Alexandravirus alexandra</taxon>
    </lineage>
</organism>
<sequence>MALIKINLAGAVESVSAKKEDAMYAVKGTQLLVSKRVSGNFEEATKCLRSAKKYITSHISQAQKLPAMKTKLEGMAKGSDARKSYKAKYDVAKAKVAMLKSSALNFMTRARDEMNANAGLSSIVLPFTSADVKALDLKAISKNAIGTYSVRGGTKFMKPKFVKWAEVAAANGVKPEVIAAKTKRRKMASEVQGKKRTVPPKKRMPRP</sequence>
<evidence type="ECO:0000256" key="1">
    <source>
        <dbReference type="SAM" id="MobiDB-lite"/>
    </source>
</evidence>
<dbReference type="EMBL" id="MH248138">
    <property type="protein sequence ID" value="AWY08463.1"/>
    <property type="molecule type" value="Genomic_DNA"/>
</dbReference>
<feature type="region of interest" description="Disordered" evidence="1">
    <location>
        <begin position="182"/>
        <end position="207"/>
    </location>
</feature>
<name>A0A2Z4QEF9_9CAUD</name>
<reference evidence="2 3" key="1">
    <citation type="submission" date="2018-04" db="EMBL/GenBank/DDBJ databases">
        <authorList>
            <person name="Go L.Y."/>
            <person name="Mitchell J.A."/>
        </authorList>
    </citation>
    <scope>NUCLEOTIDE SEQUENCE [LARGE SCALE GENOMIC DNA]</scope>
</reference>
<evidence type="ECO:0000313" key="2">
    <source>
        <dbReference type="EMBL" id="AWY08463.1"/>
    </source>
</evidence>
<feature type="compositionally biased region" description="Basic residues" evidence="1">
    <location>
        <begin position="194"/>
        <end position="207"/>
    </location>
</feature>
<accession>A0A2Z4QEF9</accession>
<gene>
    <name evidence="2" type="ORF">Alexandra_198</name>
</gene>
<dbReference type="Proteomes" id="UP000251795">
    <property type="component" value="Segment"/>
</dbReference>
<proteinExistence type="predicted"/>